<dbReference type="PANTHER" id="PTHR35802">
    <property type="entry name" value="PROTEASE SYNTHASE AND SPORULATION PROTEIN PAI 2"/>
    <property type="match status" value="1"/>
</dbReference>
<name>A0ABV7ATK8_9GAMM</name>
<keyword evidence="2" id="KW-1185">Reference proteome</keyword>
<sequence length="216" mass="23741">MYLPRHFEETRPEALHALMRTHPLATLVILSASGDIDANHIPLFFSEETGGLGSLRGHVARANPLWRDLLEGAKALAIFHGPDGYISPSWYPTKREHGRVVPTWNYAVVHAHGSLRAIDDPAWLRTQVEALTTQQEATFAAPWEVGDAPADFIDRRLEAIVGIELVIDKLTGKFKNSQNQPEQNRAGVVAGLENQGNDRALALAALVEEASSSREV</sequence>
<dbReference type="EMBL" id="JBHRSJ010000016">
    <property type="protein sequence ID" value="MFC2972405.1"/>
    <property type="molecule type" value="Genomic_DNA"/>
</dbReference>
<comment type="caution">
    <text evidence="1">The sequence shown here is derived from an EMBL/GenBank/DDBJ whole genome shotgun (WGS) entry which is preliminary data.</text>
</comment>
<dbReference type="InterPro" id="IPR007396">
    <property type="entry name" value="TR_PAI2-type"/>
</dbReference>
<dbReference type="InterPro" id="IPR012349">
    <property type="entry name" value="Split_barrel_FMN-bd"/>
</dbReference>
<dbReference type="RefSeq" id="WP_377814041.1">
    <property type="nucleotide sequence ID" value="NZ_JBHRSJ010000016.1"/>
</dbReference>
<dbReference type="Proteomes" id="UP001595457">
    <property type="component" value="Unassembled WGS sequence"/>
</dbReference>
<dbReference type="Pfam" id="PF04299">
    <property type="entry name" value="FMN_bind_2"/>
    <property type="match status" value="1"/>
</dbReference>
<evidence type="ECO:0000313" key="1">
    <source>
        <dbReference type="EMBL" id="MFC2972405.1"/>
    </source>
</evidence>
<reference evidence="2" key="1">
    <citation type="journal article" date="2019" name="Int. J. Syst. Evol. Microbiol.">
        <title>The Global Catalogue of Microorganisms (GCM) 10K type strain sequencing project: providing services to taxonomists for standard genome sequencing and annotation.</title>
        <authorList>
            <consortium name="The Broad Institute Genomics Platform"/>
            <consortium name="The Broad Institute Genome Sequencing Center for Infectious Disease"/>
            <person name="Wu L."/>
            <person name="Ma J."/>
        </authorList>
    </citation>
    <scope>NUCLEOTIDE SEQUENCE [LARGE SCALE GENOMIC DNA]</scope>
    <source>
        <strain evidence="2">KCTC 62195</strain>
    </source>
</reference>
<protein>
    <submittedName>
        <fullName evidence="1">FMN-binding negative transcriptional regulator</fullName>
    </submittedName>
</protein>
<dbReference type="PANTHER" id="PTHR35802:SF1">
    <property type="entry name" value="PROTEASE SYNTHASE AND SPORULATION PROTEIN PAI 2"/>
    <property type="match status" value="1"/>
</dbReference>
<proteinExistence type="predicted"/>
<organism evidence="1 2">
    <name type="scientific">Azotobacter bryophylli</name>
    <dbReference type="NCBI Taxonomy" id="1986537"/>
    <lineage>
        <taxon>Bacteria</taxon>
        <taxon>Pseudomonadati</taxon>
        <taxon>Pseudomonadota</taxon>
        <taxon>Gammaproteobacteria</taxon>
        <taxon>Pseudomonadales</taxon>
        <taxon>Pseudomonadaceae</taxon>
        <taxon>Azotobacter</taxon>
    </lineage>
</organism>
<dbReference type="PIRSF" id="PIRSF010372">
    <property type="entry name" value="PaiB"/>
    <property type="match status" value="1"/>
</dbReference>
<accession>A0ABV7ATK8</accession>
<gene>
    <name evidence="1" type="ORF">ACFOJE_09320</name>
</gene>
<evidence type="ECO:0000313" key="2">
    <source>
        <dbReference type="Proteomes" id="UP001595457"/>
    </source>
</evidence>
<dbReference type="Gene3D" id="2.30.110.10">
    <property type="entry name" value="Electron Transport, Fmn-binding Protein, Chain A"/>
    <property type="match status" value="1"/>
</dbReference>
<dbReference type="SUPFAM" id="SSF50475">
    <property type="entry name" value="FMN-binding split barrel"/>
    <property type="match status" value="1"/>
</dbReference>